<gene>
    <name evidence="3" type="ORF">FGO68_gene11873</name>
</gene>
<keyword evidence="2" id="KW-0378">Hydrolase</keyword>
<comment type="similarity">
    <text evidence="1 2">Belongs to the peptidase S10 family.</text>
</comment>
<dbReference type="InterPro" id="IPR001563">
    <property type="entry name" value="Peptidase_S10"/>
</dbReference>
<dbReference type="EMBL" id="RRYP01009863">
    <property type="protein sequence ID" value="TNV78779.1"/>
    <property type="molecule type" value="Genomic_DNA"/>
</dbReference>
<comment type="caution">
    <text evidence="3">The sequence shown here is derived from an EMBL/GenBank/DDBJ whole genome shotgun (WGS) entry which is preliminary data.</text>
</comment>
<dbReference type="OrthoDB" id="443318at2759"/>
<dbReference type="Proteomes" id="UP000785679">
    <property type="component" value="Unassembled WGS sequence"/>
</dbReference>
<accession>A0A8J8NQ69</accession>
<dbReference type="EC" id="3.4.16.-" evidence="2"/>
<dbReference type="InterPro" id="IPR018202">
    <property type="entry name" value="Ser_caboxypep_ser_AS"/>
</dbReference>
<dbReference type="PRINTS" id="PR00724">
    <property type="entry name" value="CRBOXYPTASEC"/>
</dbReference>
<dbReference type="PANTHER" id="PTHR11802">
    <property type="entry name" value="SERINE PROTEASE FAMILY S10 SERINE CARBOXYPEPTIDASE"/>
    <property type="match status" value="1"/>
</dbReference>
<reference evidence="3" key="1">
    <citation type="submission" date="2019-06" db="EMBL/GenBank/DDBJ databases">
        <authorList>
            <person name="Zheng W."/>
        </authorList>
    </citation>
    <scope>NUCLEOTIDE SEQUENCE</scope>
    <source>
        <strain evidence="3">QDHG01</strain>
    </source>
</reference>
<evidence type="ECO:0000313" key="4">
    <source>
        <dbReference type="Proteomes" id="UP000785679"/>
    </source>
</evidence>
<dbReference type="PROSITE" id="PS00131">
    <property type="entry name" value="CARBOXYPEPT_SER_SER"/>
    <property type="match status" value="1"/>
</dbReference>
<evidence type="ECO:0000313" key="3">
    <source>
        <dbReference type="EMBL" id="TNV78779.1"/>
    </source>
</evidence>
<dbReference type="Pfam" id="PF00450">
    <property type="entry name" value="Peptidase_S10"/>
    <property type="match status" value="1"/>
</dbReference>
<name>A0A8J8NQ69_HALGN</name>
<dbReference type="InterPro" id="IPR029058">
    <property type="entry name" value="AB_hydrolase_fold"/>
</dbReference>
<evidence type="ECO:0000256" key="2">
    <source>
        <dbReference type="RuleBase" id="RU361156"/>
    </source>
</evidence>
<dbReference type="GO" id="GO:0004185">
    <property type="term" value="F:serine-type carboxypeptidase activity"/>
    <property type="evidence" value="ECO:0007669"/>
    <property type="project" value="UniProtKB-UniRule"/>
</dbReference>
<dbReference type="SUPFAM" id="SSF53474">
    <property type="entry name" value="alpha/beta-Hydrolases"/>
    <property type="match status" value="1"/>
</dbReference>
<keyword evidence="4" id="KW-1185">Reference proteome</keyword>
<dbReference type="AlphaFoldDB" id="A0A8J8NQ69"/>
<dbReference type="GO" id="GO:0006508">
    <property type="term" value="P:proteolysis"/>
    <property type="evidence" value="ECO:0007669"/>
    <property type="project" value="UniProtKB-KW"/>
</dbReference>
<dbReference type="Gene3D" id="3.40.50.1820">
    <property type="entry name" value="alpha/beta hydrolase"/>
    <property type="match status" value="1"/>
</dbReference>
<proteinExistence type="inferred from homology"/>
<dbReference type="PANTHER" id="PTHR11802:SF201">
    <property type="entry name" value="CARBOXYPEPTIDASE"/>
    <property type="match status" value="1"/>
</dbReference>
<sequence>MPSNSYSGFLRTASPARRLHYIFVESMSSPKDDPILVWFNGGPGCSSMLGFIQEIGPYKIEDYTDQIDANPEPWNKRANVLFLENPAGTGYTYHTNPEDLSWITDHLQSVDTFTAIRDFYDGWPEYLSNKLWITGESYAGIYGPYLAYQIHTWNKEILAKRQTGQHVTAGKEIYNLAGFIIGNGATDFNYDTAYVYAETVHHYKLINDTIYKEYQDLGCEYWYRDLRRKANPVRCDQIYYDVVRAVFSEYNIYDLQRKKTKRETPAAEGRILQQDHHLLKSDPIDTPYVSEYLNKAEVREALHIPKQVPKFEVCNDQILDGYRTQLEGSVWIYNAMMKDYRILHYSGNTDAAVATAGTKKWIKNQNYPVTKAEREYKTDGVFTGHITEYGNFWFATVNGTGHMAPQWKRKEVTQLITNFVHGIPI</sequence>
<organism evidence="3 4">
    <name type="scientific">Halteria grandinella</name>
    <dbReference type="NCBI Taxonomy" id="5974"/>
    <lineage>
        <taxon>Eukaryota</taxon>
        <taxon>Sar</taxon>
        <taxon>Alveolata</taxon>
        <taxon>Ciliophora</taxon>
        <taxon>Intramacronucleata</taxon>
        <taxon>Spirotrichea</taxon>
        <taxon>Stichotrichia</taxon>
        <taxon>Sporadotrichida</taxon>
        <taxon>Halteriidae</taxon>
        <taxon>Halteria</taxon>
    </lineage>
</organism>
<evidence type="ECO:0000256" key="1">
    <source>
        <dbReference type="ARBA" id="ARBA00009431"/>
    </source>
</evidence>
<keyword evidence="2" id="KW-0645">Protease</keyword>
<keyword evidence="2" id="KW-0121">Carboxypeptidase</keyword>
<protein>
    <recommendedName>
        <fullName evidence="2">Carboxypeptidase</fullName>
        <ecNumber evidence="2">3.4.16.-</ecNumber>
    </recommendedName>
</protein>